<evidence type="ECO:0000313" key="4">
    <source>
        <dbReference type="Proteomes" id="UP000076404"/>
    </source>
</evidence>
<dbReference type="OrthoDB" id="9554086at2"/>
<feature type="transmembrane region" description="Helical" evidence="1">
    <location>
        <begin position="167"/>
        <end position="187"/>
    </location>
</feature>
<dbReference type="KEGG" id="gph:GEMMAAP_02440"/>
<feature type="transmembrane region" description="Helical" evidence="1">
    <location>
        <begin position="318"/>
        <end position="338"/>
    </location>
</feature>
<evidence type="ECO:0000256" key="2">
    <source>
        <dbReference type="SAM" id="SignalP"/>
    </source>
</evidence>
<feature type="transmembrane region" description="Helical" evidence="1">
    <location>
        <begin position="84"/>
        <end position="105"/>
    </location>
</feature>
<keyword evidence="1" id="KW-0472">Membrane</keyword>
<organism evidence="3 4">
    <name type="scientific">Gemmatimonas phototrophica</name>
    <dbReference type="NCBI Taxonomy" id="1379270"/>
    <lineage>
        <taxon>Bacteria</taxon>
        <taxon>Pseudomonadati</taxon>
        <taxon>Gemmatimonadota</taxon>
        <taxon>Gemmatimonadia</taxon>
        <taxon>Gemmatimonadales</taxon>
        <taxon>Gemmatimonadaceae</taxon>
        <taxon>Gemmatimonas</taxon>
    </lineage>
</organism>
<feature type="transmembrane region" description="Helical" evidence="1">
    <location>
        <begin position="142"/>
        <end position="160"/>
    </location>
</feature>
<accession>A0A143BHL2</accession>
<keyword evidence="1" id="KW-1133">Transmembrane helix</keyword>
<feature type="chain" id="PRO_5007506609" description="Glycosyltransferase RgtA/B/C/D-like domain-containing protein" evidence="2">
    <location>
        <begin position="20"/>
        <end position="580"/>
    </location>
</feature>
<dbReference type="AlphaFoldDB" id="A0A143BHL2"/>
<keyword evidence="4" id="KW-1185">Reference proteome</keyword>
<keyword evidence="2" id="KW-0732">Signal</keyword>
<dbReference type="Proteomes" id="UP000076404">
    <property type="component" value="Chromosome"/>
</dbReference>
<proteinExistence type="predicted"/>
<keyword evidence="1" id="KW-0812">Transmembrane</keyword>
<evidence type="ECO:0000313" key="3">
    <source>
        <dbReference type="EMBL" id="AMW04002.1"/>
    </source>
</evidence>
<dbReference type="EMBL" id="CP011454">
    <property type="protein sequence ID" value="AMW04002.1"/>
    <property type="molecule type" value="Genomic_DNA"/>
</dbReference>
<gene>
    <name evidence="3" type="ORF">GEMMAAP_02440</name>
</gene>
<name>A0A143BHL2_9BACT</name>
<protein>
    <recommendedName>
        <fullName evidence="5">Glycosyltransferase RgtA/B/C/D-like domain-containing protein</fullName>
    </recommendedName>
</protein>
<feature type="transmembrane region" description="Helical" evidence="1">
    <location>
        <begin position="286"/>
        <end position="306"/>
    </location>
</feature>
<evidence type="ECO:0008006" key="5">
    <source>
        <dbReference type="Google" id="ProtNLM"/>
    </source>
</evidence>
<feature type="transmembrane region" description="Helical" evidence="1">
    <location>
        <begin position="350"/>
        <end position="367"/>
    </location>
</feature>
<reference evidence="3 4" key="2">
    <citation type="journal article" date="2016" name="Environ. Microbiol. Rep.">
        <title>Metagenomic evidence for the presence of phototrophic Gemmatimonadetes bacteria in diverse environments.</title>
        <authorList>
            <person name="Zeng Y."/>
            <person name="Baumbach J."/>
            <person name="Barbosa E.G."/>
            <person name="Azevedo V."/>
            <person name="Zhang C."/>
            <person name="Koblizek M."/>
        </authorList>
    </citation>
    <scope>NUCLEOTIDE SEQUENCE [LARGE SCALE GENOMIC DNA]</scope>
    <source>
        <strain evidence="3 4">AP64</strain>
    </source>
</reference>
<feature type="transmembrane region" description="Helical" evidence="1">
    <location>
        <begin position="199"/>
        <end position="220"/>
    </location>
</feature>
<dbReference type="RefSeq" id="WP_043580173.1">
    <property type="nucleotide sequence ID" value="NZ_CP011454.1"/>
</dbReference>
<feature type="signal peptide" evidence="2">
    <location>
        <begin position="1"/>
        <end position="19"/>
    </location>
</feature>
<dbReference type="STRING" id="1379270.GEMMAAP_02440"/>
<reference evidence="3 4" key="1">
    <citation type="journal article" date="2014" name="Proc. Natl. Acad. Sci. U.S.A.">
        <title>Functional type 2 photosynthetic reaction centers found in the rare bacterial phylum Gemmatimonadetes.</title>
        <authorList>
            <person name="Zeng Y."/>
            <person name="Feng F."/>
            <person name="Medova H."/>
            <person name="Dean J."/>
            <person name="Koblizek M."/>
        </authorList>
    </citation>
    <scope>NUCLEOTIDE SEQUENCE [LARGE SCALE GENOMIC DNA]</scope>
    <source>
        <strain evidence="3 4">AP64</strain>
    </source>
</reference>
<feature type="transmembrane region" description="Helical" evidence="1">
    <location>
        <begin position="373"/>
        <end position="393"/>
    </location>
</feature>
<sequence>MLILHAILLAVLTTLARLAMLSDATNSSNDNVGSVRVTAAQRKQRWLGFTTENSIIQGTYGYPPLVYWIVSHFDRKRWAQLRYWLNYLADTATTLLVWGAILWLAPDLPREVALLVALAFGLNTLLLPGVEHARVSAPNARAMGLLFNTLWIAGLTTLVARPDLAVPVALAMVPLSWLTVLTSQFGMQSMVGLSVCTALVAWSPWPVVALMAGVGSGYAVKGLGVRETLQHKFVHWRWYSVVQRTVANAASYRARPWRVRTAAMLTLFASPFRNGWTLGTELQRSAWWKMLAGVAPFLAFVGMTISAGSVDSALAAPLTRALAIVCASAGVLFFLTTQPRLVFLGEAERYIEHALGGIAVLSVLFAAGQPERALAAAVLGVVVAVTLLVAQLAHRQWTTAQIMMQYPALGFGGEREMLKRFVSLGVPVRIATVPVKAAFLLHDLLLDEAMPGSERVSFYFQHVVQPGDDRFRYMMDDTVDGNEYLRDDLPALVQKYGIDLIVVDSAWLYDHTNTAPILETLRLRQVQYTSGRFAVLSLQDLKPNTAATGAGSTVDLLFPKPKSAREIARERAMAAAAASA</sequence>
<evidence type="ECO:0000256" key="1">
    <source>
        <dbReference type="SAM" id="Phobius"/>
    </source>
</evidence>
<feature type="transmembrane region" description="Helical" evidence="1">
    <location>
        <begin position="112"/>
        <end position="130"/>
    </location>
</feature>